<dbReference type="InterPro" id="IPR036383">
    <property type="entry name" value="TSP1_rpt_sf"/>
</dbReference>
<feature type="signal peptide" evidence="2">
    <location>
        <begin position="1"/>
        <end position="17"/>
    </location>
</feature>
<evidence type="ECO:0000313" key="4">
    <source>
        <dbReference type="Proteomes" id="UP000887566"/>
    </source>
</evidence>
<dbReference type="Pfam" id="PF00090">
    <property type="entry name" value="TSP_1"/>
    <property type="match status" value="1"/>
</dbReference>
<dbReference type="WBParaSite" id="PSAMB.scaffold2486size22939.g17977.t1">
    <property type="protein sequence ID" value="PSAMB.scaffold2486size22939.g17977.t1"/>
    <property type="gene ID" value="PSAMB.scaffold2486size22939.g17977"/>
</dbReference>
<dbReference type="CDD" id="cd00037">
    <property type="entry name" value="CLECT"/>
    <property type="match status" value="1"/>
</dbReference>
<dbReference type="Gene3D" id="2.20.100.10">
    <property type="entry name" value="Thrombospondin type-1 (TSP1) repeat"/>
    <property type="match status" value="1"/>
</dbReference>
<dbReference type="PROSITE" id="PS00615">
    <property type="entry name" value="C_TYPE_LECTIN_1"/>
    <property type="match status" value="1"/>
</dbReference>
<dbReference type="Pfam" id="PF00059">
    <property type="entry name" value="Lectin_C"/>
    <property type="match status" value="1"/>
</dbReference>
<accession>A0A914VSW3</accession>
<dbReference type="SMART" id="SM00034">
    <property type="entry name" value="CLECT"/>
    <property type="match status" value="2"/>
</dbReference>
<keyword evidence="1" id="KW-1015">Disulfide bond</keyword>
<evidence type="ECO:0000259" key="3">
    <source>
        <dbReference type="PROSITE" id="PS50041"/>
    </source>
</evidence>
<dbReference type="InterPro" id="IPR000884">
    <property type="entry name" value="TSP1_rpt"/>
</dbReference>
<name>A0A914VSW3_9BILA</name>
<dbReference type="AlphaFoldDB" id="A0A914VSW3"/>
<proteinExistence type="predicted"/>
<feature type="domain" description="C-type lectin" evidence="3">
    <location>
        <begin position="37"/>
        <end position="166"/>
    </location>
</feature>
<reference evidence="5" key="1">
    <citation type="submission" date="2022-11" db="UniProtKB">
        <authorList>
            <consortium name="WormBaseParasite"/>
        </authorList>
    </citation>
    <scope>IDENTIFICATION</scope>
</reference>
<dbReference type="Gene3D" id="3.10.100.10">
    <property type="entry name" value="Mannose-Binding Protein A, subunit A"/>
    <property type="match status" value="1"/>
</dbReference>
<dbReference type="Proteomes" id="UP000887566">
    <property type="component" value="Unplaced"/>
</dbReference>
<dbReference type="InterPro" id="IPR001304">
    <property type="entry name" value="C-type_lectin-like"/>
</dbReference>
<keyword evidence="2" id="KW-0732">Signal</keyword>
<feature type="chain" id="PRO_5037065569" evidence="2">
    <location>
        <begin position="18"/>
        <end position="452"/>
    </location>
</feature>
<dbReference type="PROSITE" id="PS50092">
    <property type="entry name" value="TSP1"/>
    <property type="match status" value="1"/>
</dbReference>
<evidence type="ECO:0000256" key="2">
    <source>
        <dbReference type="SAM" id="SignalP"/>
    </source>
</evidence>
<dbReference type="InterPro" id="IPR016187">
    <property type="entry name" value="CTDL_fold"/>
</dbReference>
<dbReference type="SUPFAM" id="SSF82895">
    <property type="entry name" value="TSP-1 type 1 repeat"/>
    <property type="match status" value="1"/>
</dbReference>
<dbReference type="PROSITE" id="PS50041">
    <property type="entry name" value="C_TYPE_LECTIN_2"/>
    <property type="match status" value="1"/>
</dbReference>
<dbReference type="InterPro" id="IPR018378">
    <property type="entry name" value="C-type_lectin_CS"/>
</dbReference>
<dbReference type="SMART" id="SM00209">
    <property type="entry name" value="TSP1"/>
    <property type="match status" value="1"/>
</dbReference>
<dbReference type="InterPro" id="IPR016186">
    <property type="entry name" value="C-type_lectin-like/link_sf"/>
</dbReference>
<sequence length="452" mass="49491">MIVSYLLLALLFVYVTGKNLTTECASTADLSGKYDSNSSKCIALVTTAKTWSSAYDDCTARGMKNSFLGRLLTQIDNAQWSFVLSNFASQIANVWIGATKKTASGTTLSNVYWTLTPKTELSSTSITTPSGVSAEAYDYNDNCLRIASTTSWADRGCEISYNYLCEYTDALCPDTEWSEWSACSMTCDQGVQSRSRTVYNGYNCTNITNMFEYQSCSAGAECYAKSTKITSLKYQCISLNGYYAYSTCYFLASTSTEDAETVCANQNAVLASFFGADLVSQLGSVFLSTESVQGLTSLRLMSGSLKWSLNNTDYPFLSNETIPSPTQSCISLISKKNSTGKVAELPHLNYTSCNDLLNRPICMMSDHIYSSYSSNEGKLITEETPEEASYELDAHACGARCSRIISCLGFNYRSSDMSCIPTKVSIRTPSVIASSTVYTVASEAAWTFYDRT</sequence>
<dbReference type="SUPFAM" id="SSF56436">
    <property type="entry name" value="C-type lectin-like"/>
    <property type="match status" value="2"/>
</dbReference>
<organism evidence="4 5">
    <name type="scientific">Plectus sambesii</name>
    <dbReference type="NCBI Taxonomy" id="2011161"/>
    <lineage>
        <taxon>Eukaryota</taxon>
        <taxon>Metazoa</taxon>
        <taxon>Ecdysozoa</taxon>
        <taxon>Nematoda</taxon>
        <taxon>Chromadorea</taxon>
        <taxon>Plectida</taxon>
        <taxon>Plectina</taxon>
        <taxon>Plectoidea</taxon>
        <taxon>Plectidae</taxon>
        <taxon>Plectus</taxon>
    </lineage>
</organism>
<evidence type="ECO:0000313" key="5">
    <source>
        <dbReference type="WBParaSite" id="PSAMB.scaffold2486size22939.g17977.t1"/>
    </source>
</evidence>
<evidence type="ECO:0000256" key="1">
    <source>
        <dbReference type="ARBA" id="ARBA00023157"/>
    </source>
</evidence>
<protein>
    <submittedName>
        <fullName evidence="5">C-type lectin domain-containing protein</fullName>
    </submittedName>
</protein>
<keyword evidence="4" id="KW-1185">Reference proteome</keyword>